<accession>A0A914DK48</accession>
<dbReference type="Gene3D" id="2.60.120.200">
    <property type="match status" value="1"/>
</dbReference>
<dbReference type="SUPFAM" id="SSF49899">
    <property type="entry name" value="Concanavalin A-like lectins/glucanases"/>
    <property type="match status" value="1"/>
</dbReference>
<feature type="chain" id="PRO_5037317766" evidence="1">
    <location>
        <begin position="24"/>
        <end position="276"/>
    </location>
</feature>
<keyword evidence="3" id="KW-1185">Reference proteome</keyword>
<evidence type="ECO:0000259" key="2">
    <source>
        <dbReference type="PROSITE" id="PS51762"/>
    </source>
</evidence>
<sequence>MILLVGRAFIFVYISFGVNPVFGQSGCQTSYTNMAIDGNDLTSVSGPSSSCCQHCQQQTGCAASTWTSANGGICWLKNDTQPLYASTGAFSVILAPSADQTYGLKLVYNSTNLFTDFEFTTHGCCGFVNSVDKNTATGSGLIGIQNDKAYIGLDNVTVLPWNNTHGRNSVTLKSLHTLNSGLVILNVDHVPTGPGIWPAFWTSSQSWPDSGEIDIVESIWSYDHNQMTLHASQGCAMPVNDSKYFTGSFGRNKNGTAATDCWVHDPSRIYKTALKD</sequence>
<dbReference type="InterPro" id="IPR013320">
    <property type="entry name" value="ConA-like_dom_sf"/>
</dbReference>
<feature type="domain" description="GH16" evidence="2">
    <location>
        <begin position="108"/>
        <end position="276"/>
    </location>
</feature>
<evidence type="ECO:0000313" key="3">
    <source>
        <dbReference type="Proteomes" id="UP000887540"/>
    </source>
</evidence>
<dbReference type="InterPro" id="IPR000757">
    <property type="entry name" value="Beta-glucanase-like"/>
</dbReference>
<reference evidence="4" key="1">
    <citation type="submission" date="2022-11" db="UniProtKB">
        <authorList>
            <consortium name="WormBaseParasite"/>
        </authorList>
    </citation>
    <scope>IDENTIFICATION</scope>
</reference>
<dbReference type="Gene3D" id="3.50.4.10">
    <property type="entry name" value="Hepatocyte Growth Factor"/>
    <property type="match status" value="1"/>
</dbReference>
<evidence type="ECO:0000313" key="4">
    <source>
        <dbReference type="WBParaSite" id="ACRNAN_scaffold270.g22126.t1"/>
    </source>
</evidence>
<evidence type="ECO:0000256" key="1">
    <source>
        <dbReference type="SAM" id="SignalP"/>
    </source>
</evidence>
<dbReference type="GO" id="GO:0009251">
    <property type="term" value="P:glucan catabolic process"/>
    <property type="evidence" value="ECO:0007669"/>
    <property type="project" value="TreeGrafter"/>
</dbReference>
<protein>
    <submittedName>
        <fullName evidence="4">GH16 domain-containing protein</fullName>
    </submittedName>
</protein>
<organism evidence="3 4">
    <name type="scientific">Acrobeloides nanus</name>
    <dbReference type="NCBI Taxonomy" id="290746"/>
    <lineage>
        <taxon>Eukaryota</taxon>
        <taxon>Metazoa</taxon>
        <taxon>Ecdysozoa</taxon>
        <taxon>Nematoda</taxon>
        <taxon>Chromadorea</taxon>
        <taxon>Rhabditida</taxon>
        <taxon>Tylenchina</taxon>
        <taxon>Cephalobomorpha</taxon>
        <taxon>Cephaloboidea</taxon>
        <taxon>Cephalobidae</taxon>
        <taxon>Acrobeloides</taxon>
    </lineage>
</organism>
<dbReference type="Pfam" id="PF26113">
    <property type="entry name" value="GH16_XgeA"/>
    <property type="match status" value="1"/>
</dbReference>
<dbReference type="Proteomes" id="UP000887540">
    <property type="component" value="Unplaced"/>
</dbReference>
<dbReference type="InterPro" id="IPR050546">
    <property type="entry name" value="Glycosyl_Hydrlase_16"/>
</dbReference>
<name>A0A914DK48_9BILA</name>
<dbReference type="GO" id="GO:0004553">
    <property type="term" value="F:hydrolase activity, hydrolyzing O-glycosyl compounds"/>
    <property type="evidence" value="ECO:0007669"/>
    <property type="project" value="InterPro"/>
</dbReference>
<dbReference type="AlphaFoldDB" id="A0A914DK48"/>
<proteinExistence type="predicted"/>
<dbReference type="PANTHER" id="PTHR10963:SF24">
    <property type="entry name" value="GLYCOSIDASE C21B10.07-RELATED"/>
    <property type="match status" value="1"/>
</dbReference>
<dbReference type="PROSITE" id="PS51762">
    <property type="entry name" value="GH16_2"/>
    <property type="match status" value="1"/>
</dbReference>
<dbReference type="WBParaSite" id="ACRNAN_scaffold270.g22126.t1">
    <property type="protein sequence ID" value="ACRNAN_scaffold270.g22126.t1"/>
    <property type="gene ID" value="ACRNAN_scaffold270.g22126"/>
</dbReference>
<feature type="signal peptide" evidence="1">
    <location>
        <begin position="1"/>
        <end position="23"/>
    </location>
</feature>
<keyword evidence="1" id="KW-0732">Signal</keyword>
<dbReference type="PANTHER" id="PTHR10963">
    <property type="entry name" value="GLYCOSYL HYDROLASE-RELATED"/>
    <property type="match status" value="1"/>
</dbReference>